<evidence type="ECO:0000313" key="1">
    <source>
        <dbReference type="EMBL" id="KFM24154.1"/>
    </source>
</evidence>
<dbReference type="AlphaFoldDB" id="A0A087SEK0"/>
<evidence type="ECO:0000313" key="2">
    <source>
        <dbReference type="Proteomes" id="UP000028924"/>
    </source>
</evidence>
<dbReference type="RefSeq" id="XP_011397041.1">
    <property type="nucleotide sequence ID" value="XM_011398739.1"/>
</dbReference>
<dbReference type="Proteomes" id="UP000028924">
    <property type="component" value="Unassembled WGS sequence"/>
</dbReference>
<dbReference type="KEGG" id="apro:F751_4996"/>
<accession>A0A087SEK0</accession>
<name>A0A087SEK0_AUXPR</name>
<dbReference type="EMBL" id="KL662106">
    <property type="protein sequence ID" value="KFM24154.1"/>
    <property type="molecule type" value="Genomic_DNA"/>
</dbReference>
<protein>
    <submittedName>
        <fullName evidence="1">Uncharacterized protein</fullName>
    </submittedName>
</protein>
<sequence length="49" mass="5213">MAHARAGECSTHILAQVQPSLEQAGGLCDAGETCETWSRRVAQLGGRCR</sequence>
<reference evidence="1 2" key="1">
    <citation type="journal article" date="2014" name="BMC Genomics">
        <title>Oil accumulation mechanisms of the oleaginous microalga Chlorella protothecoides revealed through its genome, transcriptomes, and proteomes.</title>
        <authorList>
            <person name="Gao C."/>
            <person name="Wang Y."/>
            <person name="Shen Y."/>
            <person name="Yan D."/>
            <person name="He X."/>
            <person name="Dai J."/>
            <person name="Wu Q."/>
        </authorList>
    </citation>
    <scope>NUCLEOTIDE SEQUENCE [LARGE SCALE GENOMIC DNA]</scope>
    <source>
        <strain evidence="1 2">0710</strain>
    </source>
</reference>
<keyword evidence="2" id="KW-1185">Reference proteome</keyword>
<dbReference type="GeneID" id="23616387"/>
<organism evidence="1 2">
    <name type="scientific">Auxenochlorella protothecoides</name>
    <name type="common">Green microalga</name>
    <name type="synonym">Chlorella protothecoides</name>
    <dbReference type="NCBI Taxonomy" id="3075"/>
    <lineage>
        <taxon>Eukaryota</taxon>
        <taxon>Viridiplantae</taxon>
        <taxon>Chlorophyta</taxon>
        <taxon>core chlorophytes</taxon>
        <taxon>Trebouxiophyceae</taxon>
        <taxon>Chlorellales</taxon>
        <taxon>Chlorellaceae</taxon>
        <taxon>Auxenochlorella</taxon>
    </lineage>
</organism>
<gene>
    <name evidence="1" type="ORF">F751_4996</name>
</gene>
<proteinExistence type="predicted"/>